<accession>A0ACC0BMY9</accession>
<organism evidence="1 2">
    <name type="scientific">Catharanthus roseus</name>
    <name type="common">Madagascar periwinkle</name>
    <name type="synonym">Vinca rosea</name>
    <dbReference type="NCBI Taxonomy" id="4058"/>
    <lineage>
        <taxon>Eukaryota</taxon>
        <taxon>Viridiplantae</taxon>
        <taxon>Streptophyta</taxon>
        <taxon>Embryophyta</taxon>
        <taxon>Tracheophyta</taxon>
        <taxon>Spermatophyta</taxon>
        <taxon>Magnoliopsida</taxon>
        <taxon>eudicotyledons</taxon>
        <taxon>Gunneridae</taxon>
        <taxon>Pentapetalae</taxon>
        <taxon>asterids</taxon>
        <taxon>lamiids</taxon>
        <taxon>Gentianales</taxon>
        <taxon>Apocynaceae</taxon>
        <taxon>Rauvolfioideae</taxon>
        <taxon>Vinceae</taxon>
        <taxon>Catharanthinae</taxon>
        <taxon>Catharanthus</taxon>
    </lineage>
</organism>
<comment type="caution">
    <text evidence="1">The sequence shown here is derived from an EMBL/GenBank/DDBJ whole genome shotgun (WGS) entry which is preliminary data.</text>
</comment>
<reference evidence="2" key="1">
    <citation type="journal article" date="2023" name="Nat. Plants">
        <title>Single-cell RNA sequencing provides a high-resolution roadmap for understanding the multicellular compartmentation of specialized metabolism.</title>
        <authorList>
            <person name="Sun S."/>
            <person name="Shen X."/>
            <person name="Li Y."/>
            <person name="Li Y."/>
            <person name="Wang S."/>
            <person name="Li R."/>
            <person name="Zhang H."/>
            <person name="Shen G."/>
            <person name="Guo B."/>
            <person name="Wei J."/>
            <person name="Xu J."/>
            <person name="St-Pierre B."/>
            <person name="Chen S."/>
            <person name="Sun C."/>
        </authorList>
    </citation>
    <scope>NUCLEOTIDE SEQUENCE [LARGE SCALE GENOMIC DNA]</scope>
</reference>
<name>A0ACC0BMY9_CATRO</name>
<dbReference type="EMBL" id="CM044703">
    <property type="protein sequence ID" value="KAI5673963.1"/>
    <property type="molecule type" value="Genomic_DNA"/>
</dbReference>
<protein>
    <submittedName>
        <fullName evidence="1">Uncharacterized protein</fullName>
    </submittedName>
</protein>
<dbReference type="Proteomes" id="UP001060085">
    <property type="component" value="Linkage Group LG03"/>
</dbReference>
<proteinExistence type="predicted"/>
<sequence length="108" mass="12618">MDHSEDYLQENVVFEVDWAKESAMKANTYLIITWYLKSRTSDHRPAQKIYNVVAKIKKNRMLGRNMVEEVLCLSTQRGYTVICRNSEDNNVLSDIVVPHPTLIEMIRT</sequence>
<gene>
    <name evidence="1" type="ORF">M9H77_14327</name>
</gene>
<evidence type="ECO:0000313" key="1">
    <source>
        <dbReference type="EMBL" id="KAI5673963.1"/>
    </source>
</evidence>
<keyword evidence="2" id="KW-1185">Reference proteome</keyword>
<evidence type="ECO:0000313" key="2">
    <source>
        <dbReference type="Proteomes" id="UP001060085"/>
    </source>
</evidence>